<dbReference type="PANTHER" id="PTHR42715:SF10">
    <property type="entry name" value="BETA-GLUCOSIDASE"/>
    <property type="match status" value="1"/>
</dbReference>
<gene>
    <name evidence="6" type="ORF">IAB69_03975</name>
</gene>
<evidence type="ECO:0000259" key="5">
    <source>
        <dbReference type="SMART" id="SM01217"/>
    </source>
</evidence>
<dbReference type="InterPro" id="IPR013783">
    <property type="entry name" value="Ig-like_fold"/>
</dbReference>
<proteinExistence type="inferred from homology"/>
<dbReference type="FunFam" id="2.60.40.10:FF:000495">
    <property type="entry name" value="Periplasmic beta-glucosidase"/>
    <property type="match status" value="1"/>
</dbReference>
<dbReference type="Pfam" id="PF00933">
    <property type="entry name" value="Glyco_hydro_3"/>
    <property type="match status" value="1"/>
</dbReference>
<comment type="similarity">
    <text evidence="1 4">Belongs to the glycosyl hydrolase 3 family.</text>
</comment>
<dbReference type="InterPro" id="IPR017853">
    <property type="entry name" value="GH"/>
</dbReference>
<dbReference type="Gene3D" id="3.20.20.300">
    <property type="entry name" value="Glycoside hydrolase, family 3, N-terminal domain"/>
    <property type="match status" value="1"/>
</dbReference>
<dbReference type="SMART" id="SM01217">
    <property type="entry name" value="Fn3_like"/>
    <property type="match status" value="1"/>
</dbReference>
<dbReference type="InterPro" id="IPR036881">
    <property type="entry name" value="Glyco_hydro_3_C_sf"/>
</dbReference>
<dbReference type="SUPFAM" id="SSF52279">
    <property type="entry name" value="Beta-D-glucan exohydrolase, C-terminal domain"/>
    <property type="match status" value="1"/>
</dbReference>
<evidence type="ECO:0000256" key="3">
    <source>
        <dbReference type="ARBA" id="ARBA00023277"/>
    </source>
</evidence>
<dbReference type="PROSITE" id="PS00775">
    <property type="entry name" value="GLYCOSYL_HYDROL_F3"/>
    <property type="match status" value="1"/>
</dbReference>
<dbReference type="Pfam" id="PF14310">
    <property type="entry name" value="Fn3-like"/>
    <property type="match status" value="1"/>
</dbReference>
<evidence type="ECO:0000313" key="7">
    <source>
        <dbReference type="Proteomes" id="UP000824110"/>
    </source>
</evidence>
<protein>
    <submittedName>
        <fullName evidence="6">Glycoside hydrolase family 3 C-terminal domain-containing protein</fullName>
    </submittedName>
</protein>
<comment type="caution">
    <text evidence="6">The sequence shown here is derived from an EMBL/GenBank/DDBJ whole genome shotgun (WGS) entry which is preliminary data.</text>
</comment>
<feature type="domain" description="Fibronectin type III-like" evidence="5">
    <location>
        <begin position="619"/>
        <end position="689"/>
    </location>
</feature>
<evidence type="ECO:0000256" key="1">
    <source>
        <dbReference type="ARBA" id="ARBA00005336"/>
    </source>
</evidence>
<dbReference type="InterPro" id="IPR019800">
    <property type="entry name" value="Glyco_hydro_3_AS"/>
</dbReference>
<evidence type="ECO:0000313" key="6">
    <source>
        <dbReference type="EMBL" id="HIU61787.1"/>
    </source>
</evidence>
<dbReference type="InterPro" id="IPR026891">
    <property type="entry name" value="Fn3-like"/>
</dbReference>
<dbReference type="Pfam" id="PF01915">
    <property type="entry name" value="Glyco_hydro_3_C"/>
    <property type="match status" value="1"/>
</dbReference>
<dbReference type="AlphaFoldDB" id="A0A9D1MK70"/>
<dbReference type="InterPro" id="IPR036962">
    <property type="entry name" value="Glyco_hydro_3_N_sf"/>
</dbReference>
<evidence type="ECO:0000256" key="2">
    <source>
        <dbReference type="ARBA" id="ARBA00022801"/>
    </source>
</evidence>
<keyword evidence="2 4" id="KW-0378">Hydrolase</keyword>
<dbReference type="GO" id="GO:0008422">
    <property type="term" value="F:beta-glucosidase activity"/>
    <property type="evidence" value="ECO:0007669"/>
    <property type="project" value="UniProtKB-ARBA"/>
</dbReference>
<dbReference type="EMBL" id="DVNE01000039">
    <property type="protein sequence ID" value="HIU61787.1"/>
    <property type="molecule type" value="Genomic_DNA"/>
</dbReference>
<dbReference type="PANTHER" id="PTHR42715">
    <property type="entry name" value="BETA-GLUCOSIDASE"/>
    <property type="match status" value="1"/>
</dbReference>
<accession>A0A9D1MK70</accession>
<organism evidence="6 7">
    <name type="scientific">Candidatus Coproplasma excrementigallinarum</name>
    <dbReference type="NCBI Taxonomy" id="2840747"/>
    <lineage>
        <taxon>Bacteria</taxon>
        <taxon>Bacillati</taxon>
        <taxon>Bacillota</taxon>
        <taxon>Clostridia</taxon>
        <taxon>Eubacteriales</taxon>
        <taxon>Candidatus Coproplasma</taxon>
    </lineage>
</organism>
<dbReference type="InterPro" id="IPR001764">
    <property type="entry name" value="Glyco_hydro_3_N"/>
</dbReference>
<keyword evidence="4" id="KW-0326">Glycosidase</keyword>
<dbReference type="Proteomes" id="UP000824110">
    <property type="component" value="Unassembled WGS sequence"/>
</dbReference>
<evidence type="ECO:0000256" key="4">
    <source>
        <dbReference type="RuleBase" id="RU361161"/>
    </source>
</evidence>
<reference evidence="6" key="1">
    <citation type="submission" date="2020-10" db="EMBL/GenBank/DDBJ databases">
        <authorList>
            <person name="Gilroy R."/>
        </authorList>
    </citation>
    <scope>NUCLEOTIDE SEQUENCE</scope>
    <source>
        <strain evidence="6">CHK195-12923</strain>
    </source>
</reference>
<dbReference type="Gene3D" id="2.60.40.10">
    <property type="entry name" value="Immunoglobulins"/>
    <property type="match status" value="1"/>
</dbReference>
<dbReference type="GO" id="GO:0005975">
    <property type="term" value="P:carbohydrate metabolic process"/>
    <property type="evidence" value="ECO:0007669"/>
    <property type="project" value="InterPro"/>
</dbReference>
<sequence>MLQDLIDCDKIPRGNSKARQIYLPHICPQLFPGGRAAFFIKKYLWGRTMTREEILSKMTVRQKADLLTGKDFWSTQGYEELGIPSIFFSDGPHGLRKQAAASDHLGLNASIPATCFPTAVSVASGWNEGIAEKLGEALGEEAASQQVNMVLGPGLCIKRNPRCGRNFEYFSEDPYLAGKMAASYVRGIQKNGTASCIKHFAANSQEERRMVTDSVMDERTLREIYLTGFEIAVKEGKPHAVMSAYNMVNGAFADENTHLLREILRGDWGFNGVIVSDWAGTNNKVASTIAGSDIEMPGCRYGADDIVKAVEEGRLDIKYVDECVNRVLDLIEATTKGEKGKPFDKEAHHALAKKCADECVVLLKNNGVLPIQKDTEVAIVGDFAKYPRYQGAGSSIVNPTKLEKAFDDMRDYSFKVKGYAQGFERYGKKKTEHLTAAVELAKTADITLLFLGLDEYSEAEGLDRPDLKMPENQIETYRALKAAGCKVVIILSCGSSVYLDWARDADAIVYAGLGGQAGAAAVLDVISGTVNPSGKLAETWSTPEAPCASQSYFPGKQMTCEYREGLYVGYRYFEKAEKPVEFPFGFGLSYTKFEYSDISCDEDGVSFTIANVGDYDGAEVAQLYVGKEDSSIFRPVKELKGFKKVFLKKGESCKVTIPFDDKTFRYFDVESNKWEVEGGEYVLYVCASSADIRLTAKVTKAGTKQTCPYNMAEIPAYYSGEVEHVDDAQFKALLGREIPRSGYNFYKKNRMVITENSTVADLRYSKRWVGRLFSGVIRFAIKFMNGIGKRSTANTLVMGVLHQPVRGLAKFGGMSRRQMEALLLMFNGHLFKGIGQFLSKEKINKEGKS</sequence>
<keyword evidence="3" id="KW-0119">Carbohydrate metabolism</keyword>
<reference evidence="6" key="2">
    <citation type="journal article" date="2021" name="PeerJ">
        <title>Extensive microbial diversity within the chicken gut microbiome revealed by metagenomics and culture.</title>
        <authorList>
            <person name="Gilroy R."/>
            <person name="Ravi A."/>
            <person name="Getino M."/>
            <person name="Pursley I."/>
            <person name="Horton D.L."/>
            <person name="Alikhan N.F."/>
            <person name="Baker D."/>
            <person name="Gharbi K."/>
            <person name="Hall N."/>
            <person name="Watson M."/>
            <person name="Adriaenssens E.M."/>
            <person name="Foster-Nyarko E."/>
            <person name="Jarju S."/>
            <person name="Secka A."/>
            <person name="Antonio M."/>
            <person name="Oren A."/>
            <person name="Chaudhuri R.R."/>
            <person name="La Ragione R."/>
            <person name="Hildebrand F."/>
            <person name="Pallen M.J."/>
        </authorList>
    </citation>
    <scope>NUCLEOTIDE SEQUENCE</scope>
    <source>
        <strain evidence="6">CHK195-12923</strain>
    </source>
</reference>
<dbReference type="PRINTS" id="PR00133">
    <property type="entry name" value="GLHYDRLASE3"/>
</dbReference>
<dbReference type="InterPro" id="IPR050288">
    <property type="entry name" value="Cellulose_deg_GH3"/>
</dbReference>
<dbReference type="SUPFAM" id="SSF51445">
    <property type="entry name" value="(Trans)glycosidases"/>
    <property type="match status" value="1"/>
</dbReference>
<dbReference type="Gene3D" id="3.40.50.1700">
    <property type="entry name" value="Glycoside hydrolase family 3 C-terminal domain"/>
    <property type="match status" value="1"/>
</dbReference>
<name>A0A9D1MK70_9FIRM</name>
<dbReference type="InterPro" id="IPR002772">
    <property type="entry name" value="Glyco_hydro_3_C"/>
</dbReference>